<dbReference type="PANTHER" id="PTHR24271">
    <property type="entry name" value="KALLIKREIN-RELATED"/>
    <property type="match status" value="1"/>
</dbReference>
<keyword evidence="1" id="KW-0645">Protease</keyword>
<evidence type="ECO:0000313" key="8">
    <source>
        <dbReference type="Proteomes" id="UP000596742"/>
    </source>
</evidence>
<feature type="compositionally biased region" description="Basic residues" evidence="5">
    <location>
        <begin position="155"/>
        <end position="173"/>
    </location>
</feature>
<dbReference type="PANTHER" id="PTHR24271:SF50">
    <property type="match status" value="1"/>
</dbReference>
<dbReference type="Pfam" id="PF00089">
    <property type="entry name" value="Trypsin"/>
    <property type="match status" value="1"/>
</dbReference>
<dbReference type="SMART" id="SM00020">
    <property type="entry name" value="Tryp_SPc"/>
    <property type="match status" value="1"/>
</dbReference>
<dbReference type="InterPro" id="IPR009003">
    <property type="entry name" value="Peptidase_S1_PA"/>
</dbReference>
<feature type="compositionally biased region" description="Basic residues" evidence="5">
    <location>
        <begin position="184"/>
        <end position="195"/>
    </location>
</feature>
<dbReference type="OrthoDB" id="10059102at2759"/>
<evidence type="ECO:0000313" key="7">
    <source>
        <dbReference type="EMBL" id="VDI15132.1"/>
    </source>
</evidence>
<dbReference type="PROSITE" id="PS50240">
    <property type="entry name" value="TRYPSIN_DOM"/>
    <property type="match status" value="1"/>
</dbReference>
<dbReference type="Gene3D" id="2.40.10.10">
    <property type="entry name" value="Trypsin-like serine proteases"/>
    <property type="match status" value="1"/>
</dbReference>
<evidence type="ECO:0000259" key="6">
    <source>
        <dbReference type="PROSITE" id="PS50240"/>
    </source>
</evidence>
<dbReference type="GO" id="GO:0004252">
    <property type="term" value="F:serine-type endopeptidase activity"/>
    <property type="evidence" value="ECO:0007669"/>
    <property type="project" value="InterPro"/>
</dbReference>
<evidence type="ECO:0000256" key="3">
    <source>
        <dbReference type="ARBA" id="ARBA00022825"/>
    </source>
</evidence>
<keyword evidence="3" id="KW-0720">Serine protease</keyword>
<proteinExistence type="predicted"/>
<protein>
    <recommendedName>
        <fullName evidence="6">Peptidase S1 domain-containing protein</fullName>
    </recommendedName>
</protein>
<gene>
    <name evidence="7" type="ORF">MGAL_10B032357</name>
</gene>
<reference evidence="7" key="1">
    <citation type="submission" date="2018-11" db="EMBL/GenBank/DDBJ databases">
        <authorList>
            <person name="Alioto T."/>
            <person name="Alioto T."/>
        </authorList>
    </citation>
    <scope>NUCLEOTIDE SEQUENCE</scope>
</reference>
<dbReference type="SUPFAM" id="SSF50494">
    <property type="entry name" value="Trypsin-like serine proteases"/>
    <property type="match status" value="1"/>
</dbReference>
<name>A0A8B6D4R5_MYTGA</name>
<feature type="domain" description="Peptidase S1" evidence="6">
    <location>
        <begin position="1"/>
        <end position="156"/>
    </location>
</feature>
<evidence type="ECO:0000256" key="1">
    <source>
        <dbReference type="ARBA" id="ARBA00022670"/>
    </source>
</evidence>
<organism evidence="7 8">
    <name type="scientific">Mytilus galloprovincialis</name>
    <name type="common">Mediterranean mussel</name>
    <dbReference type="NCBI Taxonomy" id="29158"/>
    <lineage>
        <taxon>Eukaryota</taxon>
        <taxon>Metazoa</taxon>
        <taxon>Spiralia</taxon>
        <taxon>Lophotrochozoa</taxon>
        <taxon>Mollusca</taxon>
        <taxon>Bivalvia</taxon>
        <taxon>Autobranchia</taxon>
        <taxon>Pteriomorphia</taxon>
        <taxon>Mytilida</taxon>
        <taxon>Mytiloidea</taxon>
        <taxon>Mytilidae</taxon>
        <taxon>Mytilinae</taxon>
        <taxon>Mytilus</taxon>
    </lineage>
</organism>
<dbReference type="FunFam" id="2.40.10.10:FF:000036">
    <property type="entry name" value="Trypsin beta"/>
    <property type="match status" value="1"/>
</dbReference>
<dbReference type="InterPro" id="IPR001254">
    <property type="entry name" value="Trypsin_dom"/>
</dbReference>
<keyword evidence="2" id="KW-0378">Hydrolase</keyword>
<evidence type="ECO:0000256" key="5">
    <source>
        <dbReference type="SAM" id="MobiDB-lite"/>
    </source>
</evidence>
<evidence type="ECO:0000256" key="2">
    <source>
        <dbReference type="ARBA" id="ARBA00022801"/>
    </source>
</evidence>
<sequence>MFQHPDILSPIYGVQNDLSLLQLKTPLKFGLTINKIDLDTDIRKNYTGEVCTISGWGNTNGSGTNYPDRLQVVSMHVVPIDYCKTSYPGIYSFPKNTICLQDGKKDSCNKDSGGPMVCSKKLVGVLSFGVESCDGRSPSVHTRVSAYTDWIKKEMKNKRKNKKNDKKDKKSKNNKNNNNEKKSKKDKKKKQKEEK</sequence>
<feature type="region of interest" description="Disordered" evidence="5">
    <location>
        <begin position="151"/>
        <end position="195"/>
    </location>
</feature>
<dbReference type="EMBL" id="UYJE01002951">
    <property type="protein sequence ID" value="VDI15132.1"/>
    <property type="molecule type" value="Genomic_DNA"/>
</dbReference>
<keyword evidence="8" id="KW-1185">Reference proteome</keyword>
<evidence type="ECO:0000256" key="4">
    <source>
        <dbReference type="ARBA" id="ARBA00023157"/>
    </source>
</evidence>
<comment type="caution">
    <text evidence="7">The sequence shown here is derived from an EMBL/GenBank/DDBJ whole genome shotgun (WGS) entry which is preliminary data.</text>
</comment>
<dbReference type="GO" id="GO:0006508">
    <property type="term" value="P:proteolysis"/>
    <property type="evidence" value="ECO:0007669"/>
    <property type="project" value="UniProtKB-KW"/>
</dbReference>
<keyword evidence="4" id="KW-1015">Disulfide bond</keyword>
<dbReference type="InterPro" id="IPR001314">
    <property type="entry name" value="Peptidase_S1A"/>
</dbReference>
<dbReference type="InterPro" id="IPR043504">
    <property type="entry name" value="Peptidase_S1_PA_chymotrypsin"/>
</dbReference>
<accession>A0A8B6D4R5</accession>
<dbReference type="Proteomes" id="UP000596742">
    <property type="component" value="Unassembled WGS sequence"/>
</dbReference>
<dbReference type="AlphaFoldDB" id="A0A8B6D4R5"/>
<dbReference type="CDD" id="cd00190">
    <property type="entry name" value="Tryp_SPc"/>
    <property type="match status" value="1"/>
</dbReference>
<dbReference type="PRINTS" id="PR00722">
    <property type="entry name" value="CHYMOTRYPSIN"/>
</dbReference>